<dbReference type="GO" id="GO:0042941">
    <property type="term" value="P:D-alanine transmembrane transport"/>
    <property type="evidence" value="ECO:0007669"/>
    <property type="project" value="TreeGrafter"/>
</dbReference>
<gene>
    <name evidence="5" type="primary">lptB_3</name>
    <name evidence="5" type="ORF">NNJEOMEG_01092</name>
</gene>
<name>A0A6V8LRT2_9BACT</name>
<dbReference type="InterPro" id="IPR027417">
    <property type="entry name" value="P-loop_NTPase"/>
</dbReference>
<dbReference type="Gene3D" id="3.40.50.300">
    <property type="entry name" value="P-loop containing nucleotide triphosphate hydrolases"/>
    <property type="match status" value="1"/>
</dbReference>
<dbReference type="FunFam" id="3.40.50.300:FF:000421">
    <property type="entry name" value="Branched-chain amino acid ABC transporter ATP-binding protein"/>
    <property type="match status" value="1"/>
</dbReference>
<dbReference type="GO" id="GO:1903805">
    <property type="term" value="P:L-valine import across plasma membrane"/>
    <property type="evidence" value="ECO:0007669"/>
    <property type="project" value="TreeGrafter"/>
</dbReference>
<proteinExistence type="predicted"/>
<dbReference type="SUPFAM" id="SSF52540">
    <property type="entry name" value="P-loop containing nucleoside triphosphate hydrolases"/>
    <property type="match status" value="1"/>
</dbReference>
<dbReference type="PROSITE" id="PS50893">
    <property type="entry name" value="ABC_TRANSPORTER_2"/>
    <property type="match status" value="1"/>
</dbReference>
<dbReference type="CDD" id="cd03219">
    <property type="entry name" value="ABC_Mj1267_LivG_branched"/>
    <property type="match status" value="1"/>
</dbReference>
<dbReference type="GO" id="GO:0005524">
    <property type="term" value="F:ATP binding"/>
    <property type="evidence" value="ECO:0007669"/>
    <property type="project" value="UniProtKB-KW"/>
</dbReference>
<dbReference type="GO" id="GO:0015188">
    <property type="term" value="F:L-isoleucine transmembrane transporter activity"/>
    <property type="evidence" value="ECO:0007669"/>
    <property type="project" value="TreeGrafter"/>
</dbReference>
<dbReference type="PANTHER" id="PTHR45772:SF7">
    <property type="entry name" value="AMINO ACID ABC TRANSPORTER ATP-BINDING PROTEIN"/>
    <property type="match status" value="1"/>
</dbReference>
<keyword evidence="3 5" id="KW-0067">ATP-binding</keyword>
<dbReference type="GO" id="GO:0015808">
    <property type="term" value="P:L-alanine transport"/>
    <property type="evidence" value="ECO:0007669"/>
    <property type="project" value="TreeGrafter"/>
</dbReference>
<dbReference type="InterPro" id="IPR032823">
    <property type="entry name" value="BCA_ABC_TP_C"/>
</dbReference>
<dbReference type="EC" id="3.6.3.-" evidence="5"/>
<protein>
    <submittedName>
        <fullName evidence="5">Lipopolysaccharide export system ATP-binding protein LptB</fullName>
        <ecNumber evidence="5">3.6.3.-</ecNumber>
    </submittedName>
</protein>
<dbReference type="RefSeq" id="WP_173082104.1">
    <property type="nucleotide sequence ID" value="NZ_BLTE01000003.1"/>
</dbReference>
<dbReference type="InterPro" id="IPR003593">
    <property type="entry name" value="AAA+_ATPase"/>
</dbReference>
<dbReference type="AlphaFoldDB" id="A0A6V8LRT2"/>
<keyword evidence="2" id="KW-0547">Nucleotide-binding</keyword>
<dbReference type="GO" id="GO:0015192">
    <property type="term" value="F:L-phenylalanine transmembrane transporter activity"/>
    <property type="evidence" value="ECO:0007669"/>
    <property type="project" value="TreeGrafter"/>
</dbReference>
<keyword evidence="5" id="KW-0378">Hydrolase</keyword>
<dbReference type="GO" id="GO:0005304">
    <property type="term" value="F:L-valine transmembrane transporter activity"/>
    <property type="evidence" value="ECO:0007669"/>
    <property type="project" value="TreeGrafter"/>
</dbReference>
<sequence length="255" mass="28444">MALLEITDLTQRFGGLIAVNDFSVRLEGRELNALIGPNGAGKTTVFNLVSGFYQPSSGSITINGVNTRGMKPHQVTSLGVARTFQNIRLWNDMTVLDNIRVSQHSRLGYSLADSILRTKRYADREAAIERTAMELLEFMGMKDLANEFPPNLSYGTQRKVEIARALSTKPKLLLLDEPAAGLPSSDVVELIRLIEWIYKEFDLAIWMIEHQMTVVMSLCKWIKVIDFGATIAEGNPEDIRNNPTVIKAYLGDEAI</sequence>
<evidence type="ECO:0000313" key="6">
    <source>
        <dbReference type="Proteomes" id="UP000494245"/>
    </source>
</evidence>
<dbReference type="Proteomes" id="UP000494245">
    <property type="component" value="Unassembled WGS sequence"/>
</dbReference>
<dbReference type="GO" id="GO:1903806">
    <property type="term" value="P:L-isoleucine import across plasma membrane"/>
    <property type="evidence" value="ECO:0007669"/>
    <property type="project" value="TreeGrafter"/>
</dbReference>
<dbReference type="Pfam" id="PF00005">
    <property type="entry name" value="ABC_tran"/>
    <property type="match status" value="1"/>
</dbReference>
<dbReference type="InterPro" id="IPR051120">
    <property type="entry name" value="ABC_AA/LPS_Transport"/>
</dbReference>
<dbReference type="GO" id="GO:0005886">
    <property type="term" value="C:plasma membrane"/>
    <property type="evidence" value="ECO:0007669"/>
    <property type="project" value="TreeGrafter"/>
</dbReference>
<evidence type="ECO:0000256" key="1">
    <source>
        <dbReference type="ARBA" id="ARBA00022448"/>
    </source>
</evidence>
<evidence type="ECO:0000259" key="4">
    <source>
        <dbReference type="PROSITE" id="PS50893"/>
    </source>
</evidence>
<organism evidence="5 6">
    <name type="scientific">Fundidesulfovibrio magnetotacticus</name>
    <dbReference type="NCBI Taxonomy" id="2730080"/>
    <lineage>
        <taxon>Bacteria</taxon>
        <taxon>Pseudomonadati</taxon>
        <taxon>Thermodesulfobacteriota</taxon>
        <taxon>Desulfovibrionia</taxon>
        <taxon>Desulfovibrionales</taxon>
        <taxon>Desulfovibrionaceae</taxon>
        <taxon>Fundidesulfovibrio</taxon>
    </lineage>
</organism>
<reference evidence="5 6" key="1">
    <citation type="submission" date="2020-04" db="EMBL/GenBank/DDBJ databases">
        <authorList>
            <consortium name="Desulfovibrio sp. FSS-1 genome sequencing consortium"/>
            <person name="Shimoshige H."/>
            <person name="Kobayashi H."/>
            <person name="Maekawa T."/>
        </authorList>
    </citation>
    <scope>NUCLEOTIDE SEQUENCE [LARGE SCALE GENOMIC DNA]</scope>
    <source>
        <strain evidence="5 6">SIID29052-01</strain>
    </source>
</reference>
<dbReference type="Pfam" id="PF12399">
    <property type="entry name" value="BCA_ABC_TP_C"/>
    <property type="match status" value="1"/>
</dbReference>
<dbReference type="GO" id="GO:0016887">
    <property type="term" value="F:ATP hydrolysis activity"/>
    <property type="evidence" value="ECO:0007669"/>
    <property type="project" value="InterPro"/>
</dbReference>
<dbReference type="EMBL" id="BLTE01000003">
    <property type="protein sequence ID" value="GFK93261.1"/>
    <property type="molecule type" value="Genomic_DNA"/>
</dbReference>
<evidence type="ECO:0000256" key="3">
    <source>
        <dbReference type="ARBA" id="ARBA00022840"/>
    </source>
</evidence>
<feature type="domain" description="ABC transporter" evidence="4">
    <location>
        <begin position="4"/>
        <end position="252"/>
    </location>
</feature>
<keyword evidence="1" id="KW-0813">Transport</keyword>
<accession>A0A6V8LRT2</accession>
<comment type="caution">
    <text evidence="5">The sequence shown here is derived from an EMBL/GenBank/DDBJ whole genome shotgun (WGS) entry which is preliminary data.</text>
</comment>
<evidence type="ECO:0000256" key="2">
    <source>
        <dbReference type="ARBA" id="ARBA00022741"/>
    </source>
</evidence>
<dbReference type="SMART" id="SM00382">
    <property type="entry name" value="AAA"/>
    <property type="match status" value="1"/>
</dbReference>
<dbReference type="PANTHER" id="PTHR45772">
    <property type="entry name" value="CONSERVED COMPONENT OF ABC TRANSPORTER FOR NATURAL AMINO ACIDS-RELATED"/>
    <property type="match status" value="1"/>
</dbReference>
<evidence type="ECO:0000313" key="5">
    <source>
        <dbReference type="EMBL" id="GFK93261.1"/>
    </source>
</evidence>
<keyword evidence="6" id="KW-1185">Reference proteome</keyword>
<dbReference type="InterPro" id="IPR003439">
    <property type="entry name" value="ABC_transporter-like_ATP-bd"/>
</dbReference>
<reference evidence="5 6" key="2">
    <citation type="submission" date="2020-05" db="EMBL/GenBank/DDBJ databases">
        <title>Draft genome sequence of Desulfovibrio sp. strainFSS-1.</title>
        <authorList>
            <person name="Shimoshige H."/>
            <person name="Kobayashi H."/>
            <person name="Maekawa T."/>
        </authorList>
    </citation>
    <scope>NUCLEOTIDE SEQUENCE [LARGE SCALE GENOMIC DNA]</scope>
    <source>
        <strain evidence="5 6">SIID29052-01</strain>
    </source>
</reference>